<keyword evidence="1" id="KW-0479">Metal-binding</keyword>
<sequence length="699" mass="80119">MQIMQEQRQFKGERAKMLSVDPDAVEQPVAIGEEKCLSRDSFNVPPISADEMYEEKEETSVDVIKDKAKEDVNPVCVNSNLKASSNVILVPHHLCFKRKNSQDKRGVERHALELLDFIKRFGIMRRRQALRERTKTAKAKLRERVRLKLRFSEYSQKHQNSVFKRRVQPEVTIMEICVVKEKRSLCGTKRYRVKRAQQRPLPWTASGEKLRGEIGTLNGKLPKSFIPRGENSCGDRECPLPLHHQKTQGEPDICPPPKRKLLRRSSGGKIIAIAQEAKKEKVAEDRWVSQLIPLLPMEITEIVVKKPPEIGDDYPHIKNLLLARFQLTPVALRDKFESHQRRPDTWDSFKEAKSLAQKLDHFEVIKRVHKKPGLAKTWERRTYDKPSLESKNKLANFSGKGRNVGSLNRDSIRHEVSHVSSQIRREGLRGSESQFEKRKPIICYFCNEAGHIKPACPRLRKNNFETVANLNVNTGDEDPFKNFKVNMEINGVDRVCLRDSGSAINVSARSWINENDLLGEYVWVKSPLDEVSHCLPLAKIKITTKRGEFYTKAAIKQDKCDFDMYILGNRTAELIEASDQGVHMINTVVTRSKGICSSLERGKETSDGVLNENRAKLAEFVSPSEGEEKDSLEIPAFEEGEMSLAELKGSEFIKEQRKCLDLKQLWDKAQTEGDTEFKIIRGRLVRVARTRRGEEIRQL</sequence>
<dbReference type="OrthoDB" id="6447727at2759"/>
<name>A0A8X6J4Q4_TRICU</name>
<evidence type="ECO:0000259" key="2">
    <source>
        <dbReference type="PROSITE" id="PS50158"/>
    </source>
</evidence>
<gene>
    <name evidence="3" type="primary">pol_2261</name>
    <name evidence="3" type="ORF">TNCT_499621</name>
</gene>
<dbReference type="SUPFAM" id="SSF57756">
    <property type="entry name" value="Retrovirus zinc finger-like domains"/>
    <property type="match status" value="1"/>
</dbReference>
<dbReference type="PANTHER" id="PTHR46888:SF1">
    <property type="entry name" value="RIBONUCLEASE H"/>
    <property type="match status" value="1"/>
</dbReference>
<reference evidence="3" key="1">
    <citation type="submission" date="2020-07" db="EMBL/GenBank/DDBJ databases">
        <title>Multicomponent nature underlies the extraordinary mechanical properties of spider dragline silk.</title>
        <authorList>
            <person name="Kono N."/>
            <person name="Nakamura H."/>
            <person name="Mori M."/>
            <person name="Yoshida Y."/>
            <person name="Ohtoshi R."/>
            <person name="Malay A.D."/>
            <person name="Moran D.A.P."/>
            <person name="Tomita M."/>
            <person name="Numata K."/>
            <person name="Arakawa K."/>
        </authorList>
    </citation>
    <scope>NUCLEOTIDE SEQUENCE</scope>
</reference>
<evidence type="ECO:0000256" key="1">
    <source>
        <dbReference type="PROSITE-ProRule" id="PRU00047"/>
    </source>
</evidence>
<dbReference type="Gene3D" id="4.10.60.10">
    <property type="entry name" value="Zinc finger, CCHC-type"/>
    <property type="match status" value="1"/>
</dbReference>
<organism evidence="3 4">
    <name type="scientific">Trichonephila clavata</name>
    <name type="common">Joro spider</name>
    <name type="synonym">Nephila clavata</name>
    <dbReference type="NCBI Taxonomy" id="2740835"/>
    <lineage>
        <taxon>Eukaryota</taxon>
        <taxon>Metazoa</taxon>
        <taxon>Ecdysozoa</taxon>
        <taxon>Arthropoda</taxon>
        <taxon>Chelicerata</taxon>
        <taxon>Arachnida</taxon>
        <taxon>Araneae</taxon>
        <taxon>Araneomorphae</taxon>
        <taxon>Entelegynae</taxon>
        <taxon>Araneoidea</taxon>
        <taxon>Nephilidae</taxon>
        <taxon>Trichonephila</taxon>
    </lineage>
</organism>
<dbReference type="InterPro" id="IPR001878">
    <property type="entry name" value="Znf_CCHC"/>
</dbReference>
<dbReference type="Proteomes" id="UP000887116">
    <property type="component" value="Unassembled WGS sequence"/>
</dbReference>
<proteinExistence type="predicted"/>
<evidence type="ECO:0000313" key="4">
    <source>
        <dbReference type="Proteomes" id="UP000887116"/>
    </source>
</evidence>
<dbReference type="InterPro" id="IPR007180">
    <property type="entry name" value="DUF382"/>
</dbReference>
<dbReference type="Pfam" id="PF04037">
    <property type="entry name" value="DUF382"/>
    <property type="match status" value="1"/>
</dbReference>
<keyword evidence="1" id="KW-0863">Zinc-finger</keyword>
<evidence type="ECO:0000313" key="3">
    <source>
        <dbReference type="EMBL" id="GFQ91530.1"/>
    </source>
</evidence>
<keyword evidence="4" id="KW-1185">Reference proteome</keyword>
<comment type="caution">
    <text evidence="3">The sequence shown here is derived from an EMBL/GenBank/DDBJ whole genome shotgun (WGS) entry which is preliminary data.</text>
</comment>
<dbReference type="AlphaFoldDB" id="A0A8X6J4Q4"/>
<dbReference type="GO" id="GO:0003676">
    <property type="term" value="F:nucleic acid binding"/>
    <property type="evidence" value="ECO:0007669"/>
    <property type="project" value="InterPro"/>
</dbReference>
<dbReference type="PANTHER" id="PTHR46888">
    <property type="entry name" value="ZINC KNUCKLE DOMAINCONTAINING PROTEIN-RELATED"/>
    <property type="match status" value="1"/>
</dbReference>
<protein>
    <submittedName>
        <fullName evidence="3">Retrovirus-related Pol polyprotein from transposon 17.6</fullName>
    </submittedName>
</protein>
<feature type="non-terminal residue" evidence="3">
    <location>
        <position position="1"/>
    </location>
</feature>
<dbReference type="GO" id="GO:0008270">
    <property type="term" value="F:zinc ion binding"/>
    <property type="evidence" value="ECO:0007669"/>
    <property type="project" value="UniProtKB-KW"/>
</dbReference>
<accession>A0A8X6J4Q4</accession>
<dbReference type="EMBL" id="BMAO01023874">
    <property type="protein sequence ID" value="GFQ91530.1"/>
    <property type="molecule type" value="Genomic_DNA"/>
</dbReference>
<keyword evidence="1" id="KW-0862">Zinc</keyword>
<dbReference type="PROSITE" id="PS50158">
    <property type="entry name" value="ZF_CCHC"/>
    <property type="match status" value="1"/>
</dbReference>
<dbReference type="InterPro" id="IPR036875">
    <property type="entry name" value="Znf_CCHC_sf"/>
</dbReference>
<dbReference type="GO" id="GO:0005634">
    <property type="term" value="C:nucleus"/>
    <property type="evidence" value="ECO:0007669"/>
    <property type="project" value="InterPro"/>
</dbReference>
<feature type="domain" description="CCHC-type" evidence="2">
    <location>
        <begin position="443"/>
        <end position="458"/>
    </location>
</feature>